<sequence length="100" mass="11516">MAPMDMRGPVESIDDMYLVVHVRSNGNRRVRHSHFVLTCSNCDNKHTRPYNGVIQLRNALRNRGQLWKHWSLGHPLDVLLASSYNMKSFHPVFSTVGSKE</sequence>
<keyword evidence="2" id="KW-1185">Reference proteome</keyword>
<evidence type="ECO:0000313" key="1">
    <source>
        <dbReference type="EMBL" id="KAI8027851.1"/>
    </source>
</evidence>
<protein>
    <submittedName>
        <fullName evidence="1">Uncharacterized protein</fullName>
    </submittedName>
</protein>
<gene>
    <name evidence="1" type="ORF">LOK49_LG02G02601</name>
</gene>
<accession>A0ACC0IUQ4</accession>
<organism evidence="1 2">
    <name type="scientific">Camellia lanceoleosa</name>
    <dbReference type="NCBI Taxonomy" id="1840588"/>
    <lineage>
        <taxon>Eukaryota</taxon>
        <taxon>Viridiplantae</taxon>
        <taxon>Streptophyta</taxon>
        <taxon>Embryophyta</taxon>
        <taxon>Tracheophyta</taxon>
        <taxon>Spermatophyta</taxon>
        <taxon>Magnoliopsida</taxon>
        <taxon>eudicotyledons</taxon>
        <taxon>Gunneridae</taxon>
        <taxon>Pentapetalae</taxon>
        <taxon>asterids</taxon>
        <taxon>Ericales</taxon>
        <taxon>Theaceae</taxon>
        <taxon>Camellia</taxon>
    </lineage>
</organism>
<name>A0ACC0IUQ4_9ERIC</name>
<reference evidence="1 2" key="1">
    <citation type="journal article" date="2022" name="Plant J.">
        <title>Chromosome-level genome of Camellia lanceoleosa provides a valuable resource for understanding genome evolution and self-incompatibility.</title>
        <authorList>
            <person name="Gong W."/>
            <person name="Xiao S."/>
            <person name="Wang L."/>
            <person name="Liao Z."/>
            <person name="Chang Y."/>
            <person name="Mo W."/>
            <person name="Hu G."/>
            <person name="Li W."/>
            <person name="Zhao G."/>
            <person name="Zhu H."/>
            <person name="Hu X."/>
            <person name="Ji K."/>
            <person name="Xiang X."/>
            <person name="Song Q."/>
            <person name="Yuan D."/>
            <person name="Jin S."/>
            <person name="Zhang L."/>
        </authorList>
    </citation>
    <scope>NUCLEOTIDE SEQUENCE [LARGE SCALE GENOMIC DNA]</scope>
    <source>
        <strain evidence="1">SQ_2022a</strain>
    </source>
</reference>
<proteinExistence type="predicted"/>
<dbReference type="EMBL" id="CM045760">
    <property type="protein sequence ID" value="KAI8027851.1"/>
    <property type="molecule type" value="Genomic_DNA"/>
</dbReference>
<dbReference type="Proteomes" id="UP001060215">
    <property type="component" value="Chromosome 3"/>
</dbReference>
<evidence type="ECO:0000313" key="2">
    <source>
        <dbReference type="Proteomes" id="UP001060215"/>
    </source>
</evidence>
<comment type="caution">
    <text evidence="1">The sequence shown here is derived from an EMBL/GenBank/DDBJ whole genome shotgun (WGS) entry which is preliminary data.</text>
</comment>